<accession>R4JDV6</accession>
<protein>
    <submittedName>
        <fullName evidence="2">Uncharacterized protein</fullName>
    </submittedName>
</protein>
<reference evidence="2 3" key="1">
    <citation type="submission" date="2013-02" db="EMBL/GenBank/DDBJ databases">
        <authorList>
            <person name="Lukaszewicz M."/>
            <person name="Biegalska A."/>
            <person name="Krasowska A."/>
        </authorList>
    </citation>
    <scope>NUCLEOTIDE SEQUENCE [LARGE SCALE GENOMIC DNA]</scope>
</reference>
<dbReference type="Proteomes" id="UP000258501">
    <property type="component" value="Segment"/>
</dbReference>
<organism evidence="2 3">
    <name type="scientific">Bacillus phage SIOphi</name>
    <dbReference type="NCBI Taxonomy" id="1285382"/>
    <lineage>
        <taxon>Viruses</taxon>
        <taxon>Duplodnaviria</taxon>
        <taxon>Heunggongvirae</taxon>
        <taxon>Uroviricota</taxon>
        <taxon>Caudoviricetes</taxon>
        <taxon>Herelleviridae</taxon>
        <taxon>Bastillevirinae</taxon>
        <taxon>Siophivirus</taxon>
        <taxon>Siophivirus SIOphi</taxon>
    </lineage>
</organism>
<keyword evidence="1" id="KW-0175">Coiled coil</keyword>
<dbReference type="OrthoDB" id="25095at10239"/>
<evidence type="ECO:0000256" key="1">
    <source>
        <dbReference type="SAM" id="Coils"/>
    </source>
</evidence>
<proteinExistence type="predicted"/>
<evidence type="ECO:0000313" key="3">
    <source>
        <dbReference type="Proteomes" id="UP000258501"/>
    </source>
</evidence>
<feature type="coiled-coil region" evidence="1">
    <location>
        <begin position="111"/>
        <end position="145"/>
    </location>
</feature>
<dbReference type="EMBL" id="KC699836">
    <property type="protein sequence ID" value="AGK86952.1"/>
    <property type="molecule type" value="Genomic_DNA"/>
</dbReference>
<gene>
    <name evidence="2" type="ORF">SIOphi_00720</name>
</gene>
<sequence>MKNKVVLQQNGEVAVVRLTDKGVEVEREGQTEPLRFTNKYTVKSVTEAFKGAGWEEVSPEEDDKVIILELEKWLKNPSENKTIAAAEGKGVSQQDQRVVQSSVEQDIPLSIQQQVDEYLNLHAQMSELKSKMDEVKTDVKKYMENNDLKSIKGTFGKRVELEDAKASNSTSRYTDYELEDVSAVLKEELLSQVTEVRVNADKLDSVLKIEDVSDDIVKKVKGLKVVKKGTPRFKVKN</sequence>
<dbReference type="InterPro" id="IPR055800">
    <property type="entry name" value="DUF7376"/>
</dbReference>
<name>R4JDV6_9CAUD</name>
<evidence type="ECO:0000313" key="2">
    <source>
        <dbReference type="EMBL" id="AGK86952.1"/>
    </source>
</evidence>
<dbReference type="Pfam" id="PF24091">
    <property type="entry name" value="DUF7376"/>
    <property type="match status" value="1"/>
</dbReference>
<keyword evidence="3" id="KW-1185">Reference proteome</keyword>